<keyword evidence="5" id="KW-1185">Reference proteome</keyword>
<dbReference type="Pfam" id="PF10531">
    <property type="entry name" value="SLBB"/>
    <property type="match status" value="1"/>
</dbReference>
<organism evidence="4 5">
    <name type="scientific">Hyphobacterium marinum</name>
    <dbReference type="NCBI Taxonomy" id="3116574"/>
    <lineage>
        <taxon>Bacteria</taxon>
        <taxon>Pseudomonadati</taxon>
        <taxon>Pseudomonadota</taxon>
        <taxon>Alphaproteobacteria</taxon>
        <taxon>Maricaulales</taxon>
        <taxon>Maricaulaceae</taxon>
        <taxon>Hyphobacterium</taxon>
    </lineage>
</organism>
<dbReference type="RefSeq" id="WP_330196340.1">
    <property type="nucleotide sequence ID" value="NZ_JAZDRO010000003.1"/>
</dbReference>
<protein>
    <submittedName>
        <fullName evidence="4">Polysaccharide biosynthesis/export family protein</fullName>
    </submittedName>
</protein>
<dbReference type="InterPro" id="IPR049712">
    <property type="entry name" value="Poly_export"/>
</dbReference>
<evidence type="ECO:0000259" key="2">
    <source>
        <dbReference type="Pfam" id="PF02563"/>
    </source>
</evidence>
<dbReference type="InterPro" id="IPR003715">
    <property type="entry name" value="Poly_export_N"/>
</dbReference>
<evidence type="ECO:0000313" key="4">
    <source>
        <dbReference type="EMBL" id="MEE2566790.1"/>
    </source>
</evidence>
<sequence length="245" mass="26325">MRLLALIPTVVLVSSCGMLGGPEDTAYERVQDSQRWQAVRFEDWRQDDPAFRFFPGDTLDITVHSAPELSRTATVGPDGRVNLPLAPSIMVAGLSAPEAAGRVADAYVGTLRDPIVEVTPNTFGDQNIIVGGQVNSPGLFAMPSRIGALEAVMLAGGFRDTAARGEVVVLRRAANGGVMMRVVDLRAALRGDGGADPFPLRRHDIVFVPRTTVSEVTLFIEQYVYGILPLDQAFSYAIADAITNN</sequence>
<evidence type="ECO:0000256" key="1">
    <source>
        <dbReference type="ARBA" id="ARBA00022729"/>
    </source>
</evidence>
<accession>A0ABU7M0J8</accession>
<dbReference type="Proteomes" id="UP001310692">
    <property type="component" value="Unassembled WGS sequence"/>
</dbReference>
<name>A0ABU7M0J8_9PROT</name>
<dbReference type="InterPro" id="IPR019554">
    <property type="entry name" value="Soluble_ligand-bd"/>
</dbReference>
<dbReference type="PANTHER" id="PTHR33619:SF3">
    <property type="entry name" value="POLYSACCHARIDE EXPORT PROTEIN GFCE-RELATED"/>
    <property type="match status" value="1"/>
</dbReference>
<evidence type="ECO:0000259" key="3">
    <source>
        <dbReference type="Pfam" id="PF10531"/>
    </source>
</evidence>
<keyword evidence="1" id="KW-0732">Signal</keyword>
<reference evidence="4 5" key="1">
    <citation type="submission" date="2024-01" db="EMBL/GenBank/DDBJ databases">
        <title>Hyphobacterium bacterium isolated from marine sediment.</title>
        <authorList>
            <person name="Zhao S."/>
        </authorList>
    </citation>
    <scope>NUCLEOTIDE SEQUENCE [LARGE SCALE GENOMIC DNA]</scope>
    <source>
        <strain evidence="4 5">Y60-23</strain>
    </source>
</reference>
<dbReference type="PANTHER" id="PTHR33619">
    <property type="entry name" value="POLYSACCHARIDE EXPORT PROTEIN GFCE-RELATED"/>
    <property type="match status" value="1"/>
</dbReference>
<dbReference type="EMBL" id="JAZDRO010000003">
    <property type="protein sequence ID" value="MEE2566790.1"/>
    <property type="molecule type" value="Genomic_DNA"/>
</dbReference>
<feature type="domain" description="Polysaccharide export protein N-terminal" evidence="2">
    <location>
        <begin position="47"/>
        <end position="119"/>
    </location>
</feature>
<gene>
    <name evidence="4" type="ORF">V0U35_08870</name>
</gene>
<evidence type="ECO:0000313" key="5">
    <source>
        <dbReference type="Proteomes" id="UP001310692"/>
    </source>
</evidence>
<dbReference type="PROSITE" id="PS51257">
    <property type="entry name" value="PROKAR_LIPOPROTEIN"/>
    <property type="match status" value="1"/>
</dbReference>
<proteinExistence type="predicted"/>
<dbReference type="Gene3D" id="3.10.560.10">
    <property type="entry name" value="Outer membrane lipoprotein wza domain like"/>
    <property type="match status" value="1"/>
</dbReference>
<feature type="domain" description="Soluble ligand binding" evidence="3">
    <location>
        <begin position="130"/>
        <end position="182"/>
    </location>
</feature>
<dbReference type="Pfam" id="PF02563">
    <property type="entry name" value="Poly_export"/>
    <property type="match status" value="1"/>
</dbReference>
<comment type="caution">
    <text evidence="4">The sequence shown here is derived from an EMBL/GenBank/DDBJ whole genome shotgun (WGS) entry which is preliminary data.</text>
</comment>